<feature type="region of interest" description="Disordered" evidence="1">
    <location>
        <begin position="1"/>
        <end position="42"/>
    </location>
</feature>
<feature type="transmembrane region" description="Helical" evidence="2">
    <location>
        <begin position="90"/>
        <end position="112"/>
    </location>
</feature>
<feature type="transmembrane region" description="Helical" evidence="2">
    <location>
        <begin position="387"/>
        <end position="411"/>
    </location>
</feature>
<keyword evidence="2" id="KW-0812">Transmembrane</keyword>
<protein>
    <submittedName>
        <fullName evidence="3">Uncharacterized protein</fullName>
    </submittedName>
</protein>
<feature type="transmembrane region" description="Helical" evidence="2">
    <location>
        <begin position="363"/>
        <end position="380"/>
    </location>
</feature>
<feature type="transmembrane region" description="Helical" evidence="2">
    <location>
        <begin position="417"/>
        <end position="436"/>
    </location>
</feature>
<evidence type="ECO:0000313" key="3">
    <source>
        <dbReference type="EMBL" id="CAE0659257.1"/>
    </source>
</evidence>
<keyword evidence="2" id="KW-0472">Membrane</keyword>
<feature type="compositionally biased region" description="Polar residues" evidence="1">
    <location>
        <begin position="215"/>
        <end position="243"/>
    </location>
</feature>
<sequence>MEGTQLPPARTPPTARTQSLPAVHPMAERGSEGSSQHVTVHTPKRTPFPAVTEMEKQRASEARESRYYAGAVGRIKRKCSELPPFGVPEVLMGITGALAILATIASATGHIAEEDKDYAAYPYGLFAFFTAFGLRAQIPSVIIQGLLLILAIILLSESIPELSVVYGGYQRLCGWLILAGLLGGWGIKFLVLAGHHFCRPKAQNYEEFLRDGDQRSPTPRSSEAKNSMAKNSTAPTSDKSSMETTDEKKLPLSAPPKLRRLRTEYQAAVMEVTKQLGGLQNAASPSSARGYYRDKGNYFKSGVERDELGVINGGVQDPRLGVGHRYFPPFRCWEVLTPILLVTALALCIYYEVEGKHAPDADLVEAGIVIISYVAYCLSLSRFDSKYLAWTILFIIIVLTSLFAQVIVIAMRTDGKTIITLVGNVLACTVWILRVINDVVYKIRKGKKKNPMKEALYDALRKRGFQTGDVLITGSVASFADYVARLATASAWGHVAIVIRGVSTRSRVLFAVGNWLQRMPGPMKRWVLSRAPSYRTLHELAPAIVSSLSETKLEQGERGELHLDMVDVLNSASVIDAKVGDIPAKHIEHCKKYQVKVPRSKNKLYVVEAVGTGTRMVTLEKFMAFWHDRRYEYVAWRPLYCKNAEADHHPFYLGYDSAKILAGRPYVNFWGLLKGPFFRAVGCCETDRQPLSFFCSSMAGRIYSELRILKPEIDPQIDLQTLTPGDFGDDGAQTAVVEQMRDPWTLGSVVYLGMPKRPRTLRFMQRLFSVANVEPADLGADKEEKHQDVEGHEEDVIGGEPDIKDNIVGIDEKR</sequence>
<feature type="transmembrane region" description="Helical" evidence="2">
    <location>
        <begin position="175"/>
        <end position="193"/>
    </location>
</feature>
<feature type="transmembrane region" description="Helical" evidence="2">
    <location>
        <begin position="118"/>
        <end position="134"/>
    </location>
</feature>
<evidence type="ECO:0000256" key="2">
    <source>
        <dbReference type="SAM" id="Phobius"/>
    </source>
</evidence>
<feature type="transmembrane region" description="Helical" evidence="2">
    <location>
        <begin position="146"/>
        <end position="169"/>
    </location>
</feature>
<proteinExistence type="predicted"/>
<accession>A0A7S3YR48</accession>
<name>A0A7S3YR48_9EUKA</name>
<keyword evidence="2" id="KW-1133">Transmembrane helix</keyword>
<organism evidence="3">
    <name type="scientific">Lotharella globosa</name>
    <dbReference type="NCBI Taxonomy" id="91324"/>
    <lineage>
        <taxon>Eukaryota</taxon>
        <taxon>Sar</taxon>
        <taxon>Rhizaria</taxon>
        <taxon>Cercozoa</taxon>
        <taxon>Chlorarachniophyceae</taxon>
        <taxon>Lotharella</taxon>
    </lineage>
</organism>
<dbReference type="EMBL" id="HBIV01014804">
    <property type="protein sequence ID" value="CAE0659257.1"/>
    <property type="molecule type" value="Transcribed_RNA"/>
</dbReference>
<dbReference type="Gene3D" id="3.90.1720.10">
    <property type="entry name" value="endopeptidase domain like (from Nostoc punctiforme)"/>
    <property type="match status" value="1"/>
</dbReference>
<dbReference type="AlphaFoldDB" id="A0A7S3YR48"/>
<gene>
    <name evidence="3" type="ORF">LGLO00237_LOCUS10833</name>
</gene>
<evidence type="ECO:0000256" key="1">
    <source>
        <dbReference type="SAM" id="MobiDB-lite"/>
    </source>
</evidence>
<feature type="compositionally biased region" description="Basic and acidic residues" evidence="1">
    <location>
        <begin position="779"/>
        <end position="790"/>
    </location>
</feature>
<feature type="region of interest" description="Disordered" evidence="1">
    <location>
        <begin position="208"/>
        <end position="253"/>
    </location>
</feature>
<reference evidence="3" key="1">
    <citation type="submission" date="2021-01" db="EMBL/GenBank/DDBJ databases">
        <authorList>
            <person name="Corre E."/>
            <person name="Pelletier E."/>
            <person name="Niang G."/>
            <person name="Scheremetjew M."/>
            <person name="Finn R."/>
            <person name="Kale V."/>
            <person name="Holt S."/>
            <person name="Cochrane G."/>
            <person name="Meng A."/>
            <person name="Brown T."/>
            <person name="Cohen L."/>
        </authorList>
    </citation>
    <scope>NUCLEOTIDE SEQUENCE</scope>
    <source>
        <strain evidence="3">CCCM811</strain>
    </source>
</reference>
<feature type="transmembrane region" description="Helical" evidence="2">
    <location>
        <begin position="332"/>
        <end position="351"/>
    </location>
</feature>
<feature type="compositionally biased region" description="Basic and acidic residues" evidence="1">
    <location>
        <begin position="801"/>
        <end position="814"/>
    </location>
</feature>
<feature type="region of interest" description="Disordered" evidence="1">
    <location>
        <begin position="778"/>
        <end position="814"/>
    </location>
</feature>